<dbReference type="SMART" id="SM00028">
    <property type="entry name" value="TPR"/>
    <property type="match status" value="4"/>
</dbReference>
<proteinExistence type="predicted"/>
<name>A0A245ZV84_9SPHN</name>
<dbReference type="RefSeq" id="WP_088365851.1">
    <property type="nucleotide sequence ID" value="NZ_NBBI01000001.1"/>
</dbReference>
<accession>A0A245ZV84</accession>
<gene>
    <name evidence="1" type="primary">bepA_2</name>
    <name evidence="1" type="ORF">SPDO_05110</name>
</gene>
<dbReference type="Gene3D" id="2.60.120.620">
    <property type="entry name" value="q2cbj1_9rhob like domain"/>
    <property type="match status" value="1"/>
</dbReference>
<dbReference type="Pfam" id="PF13432">
    <property type="entry name" value="TPR_16"/>
    <property type="match status" value="2"/>
</dbReference>
<dbReference type="Gene3D" id="1.25.40.10">
    <property type="entry name" value="Tetratricopeptide repeat domain"/>
    <property type="match status" value="2"/>
</dbReference>
<dbReference type="AlphaFoldDB" id="A0A245ZV84"/>
<protein>
    <submittedName>
        <fullName evidence="1">Beta-barrel assembly-enhancing protease</fullName>
    </submittedName>
</protein>
<keyword evidence="2" id="KW-1185">Reference proteome</keyword>
<keyword evidence="1" id="KW-0645">Protease</keyword>
<keyword evidence="1" id="KW-0378">Hydrolase</keyword>
<dbReference type="InterPro" id="IPR011990">
    <property type="entry name" value="TPR-like_helical_dom_sf"/>
</dbReference>
<dbReference type="InterPro" id="IPR012668">
    <property type="entry name" value="CHP02466"/>
</dbReference>
<dbReference type="InterPro" id="IPR019734">
    <property type="entry name" value="TPR_rpt"/>
</dbReference>
<evidence type="ECO:0000313" key="1">
    <source>
        <dbReference type="EMBL" id="OWK33630.1"/>
    </source>
</evidence>
<dbReference type="OrthoDB" id="9783136at2"/>
<dbReference type="Proteomes" id="UP000197290">
    <property type="component" value="Unassembled WGS sequence"/>
</dbReference>
<dbReference type="GO" id="GO:0006508">
    <property type="term" value="P:proteolysis"/>
    <property type="evidence" value="ECO:0007669"/>
    <property type="project" value="UniProtKB-KW"/>
</dbReference>
<evidence type="ECO:0000313" key="2">
    <source>
        <dbReference type="Proteomes" id="UP000197290"/>
    </source>
</evidence>
<dbReference type="GO" id="GO:0008233">
    <property type="term" value="F:peptidase activity"/>
    <property type="evidence" value="ECO:0007669"/>
    <property type="project" value="UniProtKB-KW"/>
</dbReference>
<reference evidence="1 2" key="1">
    <citation type="submission" date="2017-03" db="EMBL/GenBank/DDBJ databases">
        <title>Genome sequence of Sphingomonas dokdonensis DSM 21029.</title>
        <authorList>
            <person name="Poehlein A."/>
            <person name="Wuebbeler J.H."/>
            <person name="Steinbuechel A."/>
            <person name="Daniel R."/>
        </authorList>
    </citation>
    <scope>NUCLEOTIDE SEQUENCE [LARGE SCALE GENOMIC DNA]</scope>
    <source>
        <strain evidence="1 2">DSM 21029</strain>
    </source>
</reference>
<comment type="caution">
    <text evidence="1">The sequence shown here is derived from an EMBL/GenBank/DDBJ whole genome shotgun (WGS) entry which is preliminary data.</text>
</comment>
<dbReference type="Pfam" id="PF13759">
    <property type="entry name" value="2OG-FeII_Oxy_5"/>
    <property type="match status" value="1"/>
</dbReference>
<sequence length="462" mass="48906">MSQQTGQDWGARAAALKASGDLAGAADAYAAAARARPTSAVAEHNLAATLGDLGDHAGALAATKRAFGKGGDAPETWLVHARSLQALGEVTAAEAAFEEAIRRRADYAVAHRDLAQLRWMRSGEPSDALRSLNTAPDTAELALVRATVLTSVGNPAEARAVIEKALRRAPGDLALRLTAAAQAERGGDVVAQLAHATAALRLAPGSIDAGRAAVEALLHAGRLVEAAQLAERVVAAAPDDQAAIALMATAWRLVGDPRHAALCEDKALISRRMLPVPAGWESREAFLEELAEALTALHGWRSHPLGQSVRHGSQTQVDLTRVETPVIRALFATLPVLIDAHIVALGSGDDPVRRRIGGGWRFAGAWSIRLYPGGFHTDHVHPQGWLSSAFYVSLPQAVGREPEGWLAFGRPGIATTPRLAPFRRLQPAPGMLALFPSYLWHGTELFTGDEPRLTVAFDIVPT</sequence>
<dbReference type="EMBL" id="NBBI01000001">
    <property type="protein sequence ID" value="OWK33630.1"/>
    <property type="molecule type" value="Genomic_DNA"/>
</dbReference>
<dbReference type="SUPFAM" id="SSF48452">
    <property type="entry name" value="TPR-like"/>
    <property type="match status" value="2"/>
</dbReference>
<organism evidence="1 2">
    <name type="scientific">Sphingomonas dokdonensis</name>
    <dbReference type="NCBI Taxonomy" id="344880"/>
    <lineage>
        <taxon>Bacteria</taxon>
        <taxon>Pseudomonadati</taxon>
        <taxon>Pseudomonadota</taxon>
        <taxon>Alphaproteobacteria</taxon>
        <taxon>Sphingomonadales</taxon>
        <taxon>Sphingomonadaceae</taxon>
        <taxon>Sphingomonas</taxon>
    </lineage>
</organism>